<sequence length="151" mass="16110">MLSKQEKQLNQVDTIVGSGTTLNGDVESEASIRIDGTVTGSVICSGDVVIGSEGKVEAEVKGRNVTVAGMVKGNITSKHTLKIEATGKLMGDAKMAVFVIDEGGKFDGKSQMESTSESGSNHDKNNKNDKNEHNQEQQSKKQKNKKKNKAS</sequence>
<feature type="compositionally biased region" description="Basic and acidic residues" evidence="2">
    <location>
        <begin position="120"/>
        <end position="139"/>
    </location>
</feature>
<proteinExistence type="inferred from homology"/>
<evidence type="ECO:0000313" key="4">
    <source>
        <dbReference type="Proteomes" id="UP000199334"/>
    </source>
</evidence>
<dbReference type="AlphaFoldDB" id="A0A1G9W4F5"/>
<accession>A0A1G9W4F5</accession>
<dbReference type="Pfam" id="PF04519">
    <property type="entry name" value="Bactofilin"/>
    <property type="match status" value="1"/>
</dbReference>
<protein>
    <submittedName>
        <fullName evidence="3">Polymer-forming protein</fullName>
    </submittedName>
</protein>
<dbReference type="EMBL" id="FNIG01000001">
    <property type="protein sequence ID" value="SDM79418.1"/>
    <property type="molecule type" value="Genomic_DNA"/>
</dbReference>
<reference evidence="3 4" key="1">
    <citation type="submission" date="2016-10" db="EMBL/GenBank/DDBJ databases">
        <authorList>
            <person name="de Groot N.N."/>
        </authorList>
    </citation>
    <scope>NUCLEOTIDE SEQUENCE [LARGE SCALE GENOMIC DNA]</scope>
    <source>
        <strain evidence="3 4">CGMCC 1.3442</strain>
    </source>
</reference>
<dbReference type="OrthoDB" id="9789407at2"/>
<evidence type="ECO:0000313" key="3">
    <source>
        <dbReference type="EMBL" id="SDM79418.1"/>
    </source>
</evidence>
<dbReference type="RefSeq" id="WP_093855122.1">
    <property type="nucleotide sequence ID" value="NZ_BJVZ01000034.1"/>
</dbReference>
<organism evidence="3 4">
    <name type="scientific">Tenuibacillus multivorans</name>
    <dbReference type="NCBI Taxonomy" id="237069"/>
    <lineage>
        <taxon>Bacteria</taxon>
        <taxon>Bacillati</taxon>
        <taxon>Bacillota</taxon>
        <taxon>Bacilli</taxon>
        <taxon>Bacillales</taxon>
        <taxon>Bacillaceae</taxon>
        <taxon>Tenuibacillus</taxon>
    </lineage>
</organism>
<dbReference type="PANTHER" id="PTHR35024">
    <property type="entry name" value="HYPOTHETICAL CYTOSOLIC PROTEIN"/>
    <property type="match status" value="1"/>
</dbReference>
<dbReference type="Proteomes" id="UP000199334">
    <property type="component" value="Unassembled WGS sequence"/>
</dbReference>
<dbReference type="InterPro" id="IPR007607">
    <property type="entry name" value="BacA/B"/>
</dbReference>
<dbReference type="STRING" id="237069.SAMN05216498_0599"/>
<gene>
    <name evidence="3" type="ORF">SAMN05216498_0599</name>
</gene>
<evidence type="ECO:0000256" key="1">
    <source>
        <dbReference type="ARBA" id="ARBA00044755"/>
    </source>
</evidence>
<comment type="similarity">
    <text evidence="1">Belongs to the bactofilin family.</text>
</comment>
<feature type="compositionally biased region" description="Basic residues" evidence="2">
    <location>
        <begin position="140"/>
        <end position="151"/>
    </location>
</feature>
<evidence type="ECO:0000256" key="2">
    <source>
        <dbReference type="SAM" id="MobiDB-lite"/>
    </source>
</evidence>
<dbReference type="PANTHER" id="PTHR35024:SF4">
    <property type="entry name" value="POLYMER-FORMING CYTOSKELETAL PROTEIN"/>
    <property type="match status" value="1"/>
</dbReference>
<feature type="region of interest" description="Disordered" evidence="2">
    <location>
        <begin position="105"/>
        <end position="151"/>
    </location>
</feature>
<keyword evidence="4" id="KW-1185">Reference proteome</keyword>
<name>A0A1G9W4F5_9BACI</name>